<evidence type="ECO:0000313" key="3">
    <source>
        <dbReference type="Proteomes" id="UP001610334"/>
    </source>
</evidence>
<comment type="caution">
    <text evidence="2">The sequence shown here is derived from an EMBL/GenBank/DDBJ whole genome shotgun (WGS) entry which is preliminary data.</text>
</comment>
<evidence type="ECO:0000256" key="1">
    <source>
        <dbReference type="SAM" id="MobiDB-lite"/>
    </source>
</evidence>
<evidence type="ECO:0000313" key="2">
    <source>
        <dbReference type="EMBL" id="KAL2816111.1"/>
    </source>
</evidence>
<accession>A0ABR4HKV7</accession>
<gene>
    <name evidence="2" type="ORF">BJX63DRAFT_147901</name>
</gene>
<protein>
    <submittedName>
        <fullName evidence="2">Uncharacterized protein</fullName>
    </submittedName>
</protein>
<dbReference type="Proteomes" id="UP001610334">
    <property type="component" value="Unassembled WGS sequence"/>
</dbReference>
<keyword evidence="3" id="KW-1185">Reference proteome</keyword>
<organism evidence="2 3">
    <name type="scientific">Aspergillus granulosus</name>
    <dbReference type="NCBI Taxonomy" id="176169"/>
    <lineage>
        <taxon>Eukaryota</taxon>
        <taxon>Fungi</taxon>
        <taxon>Dikarya</taxon>
        <taxon>Ascomycota</taxon>
        <taxon>Pezizomycotina</taxon>
        <taxon>Eurotiomycetes</taxon>
        <taxon>Eurotiomycetidae</taxon>
        <taxon>Eurotiales</taxon>
        <taxon>Aspergillaceae</taxon>
        <taxon>Aspergillus</taxon>
        <taxon>Aspergillus subgen. Nidulantes</taxon>
    </lineage>
</organism>
<name>A0ABR4HKV7_9EURO</name>
<reference evidence="2 3" key="1">
    <citation type="submission" date="2024-07" db="EMBL/GenBank/DDBJ databases">
        <title>Section-level genome sequencing and comparative genomics of Aspergillus sections Usti and Cavernicolus.</title>
        <authorList>
            <consortium name="Lawrence Berkeley National Laboratory"/>
            <person name="Nybo J.L."/>
            <person name="Vesth T.C."/>
            <person name="Theobald S."/>
            <person name="Frisvad J.C."/>
            <person name="Larsen T.O."/>
            <person name="Kjaerboelling I."/>
            <person name="Rothschild-Mancinelli K."/>
            <person name="Lyhne E.K."/>
            <person name="Kogle M.E."/>
            <person name="Barry K."/>
            <person name="Clum A."/>
            <person name="Na H."/>
            <person name="Ledsgaard L."/>
            <person name="Lin J."/>
            <person name="Lipzen A."/>
            <person name="Kuo A."/>
            <person name="Riley R."/>
            <person name="Mondo S."/>
            <person name="Labutti K."/>
            <person name="Haridas S."/>
            <person name="Pangalinan J."/>
            <person name="Salamov A.A."/>
            <person name="Simmons B.A."/>
            <person name="Magnuson J.K."/>
            <person name="Chen J."/>
            <person name="Drula E."/>
            <person name="Henrissat B."/>
            <person name="Wiebenga A."/>
            <person name="Lubbers R.J."/>
            <person name="Gomes A.C."/>
            <person name="Makela M.R."/>
            <person name="Stajich J."/>
            <person name="Grigoriev I.V."/>
            <person name="Mortensen U.H."/>
            <person name="De Vries R.P."/>
            <person name="Baker S.E."/>
            <person name="Andersen M.R."/>
        </authorList>
    </citation>
    <scope>NUCLEOTIDE SEQUENCE [LARGE SCALE GENOMIC DNA]</scope>
    <source>
        <strain evidence="2 3">CBS 588.65</strain>
    </source>
</reference>
<sequence length="152" mass="17116">MGETRGLAWRVPPARTESPRRNFSETSQSHRLLSHPIDGAVRRSRSTGSHFQEDLTERIPTFPSLCCQCTAANTHRNRAHHILHHPRPQRLFLSLVLTHKSNETLCIKLPALAVLSPAFRLNIAHSRHKLAHNVLICTQIHADHDTARALGS</sequence>
<feature type="region of interest" description="Disordered" evidence="1">
    <location>
        <begin position="1"/>
        <end position="29"/>
    </location>
</feature>
<proteinExistence type="predicted"/>
<dbReference type="EMBL" id="JBFXLT010000024">
    <property type="protein sequence ID" value="KAL2816111.1"/>
    <property type="molecule type" value="Genomic_DNA"/>
</dbReference>